<evidence type="ECO:0000313" key="1">
    <source>
        <dbReference type="EMBL" id="CAL1296520.1"/>
    </source>
</evidence>
<organism evidence="1 2">
    <name type="scientific">Larinioides sclopetarius</name>
    <dbReference type="NCBI Taxonomy" id="280406"/>
    <lineage>
        <taxon>Eukaryota</taxon>
        <taxon>Metazoa</taxon>
        <taxon>Ecdysozoa</taxon>
        <taxon>Arthropoda</taxon>
        <taxon>Chelicerata</taxon>
        <taxon>Arachnida</taxon>
        <taxon>Araneae</taxon>
        <taxon>Araneomorphae</taxon>
        <taxon>Entelegynae</taxon>
        <taxon>Araneoidea</taxon>
        <taxon>Araneidae</taxon>
        <taxon>Larinioides</taxon>
    </lineage>
</organism>
<dbReference type="Proteomes" id="UP001497382">
    <property type="component" value="Unassembled WGS sequence"/>
</dbReference>
<comment type="caution">
    <text evidence="1">The sequence shown here is derived from an EMBL/GenBank/DDBJ whole genome shotgun (WGS) entry which is preliminary data.</text>
</comment>
<dbReference type="EMBL" id="CAXIEN010000398">
    <property type="protein sequence ID" value="CAL1296520.1"/>
    <property type="molecule type" value="Genomic_DNA"/>
</dbReference>
<sequence>MGEYEVTAGSEQPMILRVCLSDVRTDQLLSPKRSDVGVFDVTCIRSIAIAVPSPPGAPSHHIFGTVWLYMAPSQYSKPLHSSIHTFGVNTNEKPPSIHLAYQMIKNQTKSGKTNLAARFQQRRLSLSSRTLGKVRPKEEFQRHAFYFK</sequence>
<keyword evidence="2" id="KW-1185">Reference proteome</keyword>
<proteinExistence type="predicted"/>
<accession>A0AAV2BLG7</accession>
<evidence type="ECO:0000313" key="2">
    <source>
        <dbReference type="Proteomes" id="UP001497382"/>
    </source>
</evidence>
<name>A0AAV2BLG7_9ARAC</name>
<dbReference type="AlphaFoldDB" id="A0AAV2BLG7"/>
<gene>
    <name evidence="1" type="ORF">LARSCL_LOCUS19828</name>
</gene>
<reference evidence="1 2" key="1">
    <citation type="submission" date="2024-04" db="EMBL/GenBank/DDBJ databases">
        <authorList>
            <person name="Rising A."/>
            <person name="Reimegard J."/>
            <person name="Sonavane S."/>
            <person name="Akerstrom W."/>
            <person name="Nylinder S."/>
            <person name="Hedman E."/>
            <person name="Kallberg Y."/>
        </authorList>
    </citation>
    <scope>NUCLEOTIDE SEQUENCE [LARGE SCALE GENOMIC DNA]</scope>
</reference>
<protein>
    <submittedName>
        <fullName evidence="1">Uncharacterized protein</fullName>
    </submittedName>
</protein>